<proteinExistence type="predicted"/>
<reference evidence="1" key="1">
    <citation type="journal article" date="2023" name="Plant J.">
        <title>Genome sequences and population genomics provide insights into the demographic history, inbreeding, and mutation load of two 'living fossil' tree species of Dipteronia.</title>
        <authorList>
            <person name="Feng Y."/>
            <person name="Comes H.P."/>
            <person name="Chen J."/>
            <person name="Zhu S."/>
            <person name="Lu R."/>
            <person name="Zhang X."/>
            <person name="Li P."/>
            <person name="Qiu J."/>
            <person name="Olsen K.M."/>
            <person name="Qiu Y."/>
        </authorList>
    </citation>
    <scope>NUCLEOTIDE SEQUENCE</scope>
    <source>
        <strain evidence="1">KIB01</strain>
    </source>
</reference>
<gene>
    <name evidence="1" type="ORF">Ddye_008510</name>
</gene>
<evidence type="ECO:0000313" key="2">
    <source>
        <dbReference type="Proteomes" id="UP001280121"/>
    </source>
</evidence>
<sequence>MEWVRIQKMVVVVGLFHHCLLVQVEIHLKMMALMFAIGPKLQSPNLRTEESRSCNRLSKDGMLESKKGLIRALLSDTLKENFEIHVTRSCTARYEVGCKYPECKFQFRVVKMESGNYWTVQKFEEDHSCTIDNLHNRYR</sequence>
<evidence type="ECO:0008006" key="3">
    <source>
        <dbReference type="Google" id="ProtNLM"/>
    </source>
</evidence>
<name>A0AAD9X9X5_9ROSI</name>
<evidence type="ECO:0000313" key="1">
    <source>
        <dbReference type="EMBL" id="KAK2655458.1"/>
    </source>
</evidence>
<protein>
    <recommendedName>
        <fullName evidence="3">Transposase MuDR plant domain-containing protein</fullName>
    </recommendedName>
</protein>
<dbReference type="EMBL" id="JANJYI010000003">
    <property type="protein sequence ID" value="KAK2655458.1"/>
    <property type="molecule type" value="Genomic_DNA"/>
</dbReference>
<keyword evidence="2" id="KW-1185">Reference proteome</keyword>
<dbReference type="AlphaFoldDB" id="A0AAD9X9X5"/>
<organism evidence="1 2">
    <name type="scientific">Dipteronia dyeriana</name>
    <dbReference type="NCBI Taxonomy" id="168575"/>
    <lineage>
        <taxon>Eukaryota</taxon>
        <taxon>Viridiplantae</taxon>
        <taxon>Streptophyta</taxon>
        <taxon>Embryophyta</taxon>
        <taxon>Tracheophyta</taxon>
        <taxon>Spermatophyta</taxon>
        <taxon>Magnoliopsida</taxon>
        <taxon>eudicotyledons</taxon>
        <taxon>Gunneridae</taxon>
        <taxon>Pentapetalae</taxon>
        <taxon>rosids</taxon>
        <taxon>malvids</taxon>
        <taxon>Sapindales</taxon>
        <taxon>Sapindaceae</taxon>
        <taxon>Hippocastanoideae</taxon>
        <taxon>Acereae</taxon>
        <taxon>Dipteronia</taxon>
    </lineage>
</organism>
<dbReference type="Proteomes" id="UP001280121">
    <property type="component" value="Unassembled WGS sequence"/>
</dbReference>
<comment type="caution">
    <text evidence="1">The sequence shown here is derived from an EMBL/GenBank/DDBJ whole genome shotgun (WGS) entry which is preliminary data.</text>
</comment>
<accession>A0AAD9X9X5</accession>